<evidence type="ECO:0000313" key="26">
    <source>
        <dbReference type="EMBL" id="QJR10521.1"/>
    </source>
</evidence>
<evidence type="ECO:0000256" key="15">
    <source>
        <dbReference type="ARBA" id="ARBA00022909"/>
    </source>
</evidence>
<evidence type="ECO:0000256" key="11">
    <source>
        <dbReference type="ARBA" id="ARBA00022723"/>
    </source>
</evidence>
<dbReference type="InterPro" id="IPR001645">
    <property type="entry name" value="Folylpolyglutamate_synth"/>
</dbReference>
<keyword evidence="11" id="KW-0479">Metal-binding</keyword>
<keyword evidence="12 23" id="KW-0547">Nucleotide-binding</keyword>
<name>A0A6M4GTC2_9PROT</name>
<evidence type="ECO:0000256" key="7">
    <source>
        <dbReference type="ARBA" id="ARBA00013023"/>
    </source>
</evidence>
<feature type="domain" description="Mur ligase C-terminal" evidence="24">
    <location>
        <begin position="285"/>
        <end position="406"/>
    </location>
</feature>
<dbReference type="PROSITE" id="PS01011">
    <property type="entry name" value="FOLYLPOLYGLU_SYNT_1"/>
    <property type="match status" value="1"/>
</dbReference>
<keyword evidence="13 23" id="KW-0067">ATP-binding</keyword>
<protein>
    <recommendedName>
        <fullName evidence="9">Dihydrofolate synthase/folylpolyglutamate synthase</fullName>
        <ecNumber evidence="7">6.3.2.12</ecNumber>
        <ecNumber evidence="8">6.3.2.17</ecNumber>
    </recommendedName>
    <alternativeName>
        <fullName evidence="18">Folylpoly-gamma-glutamate synthetase-dihydrofolate synthetase</fullName>
    </alternativeName>
    <alternativeName>
        <fullName evidence="16">Folylpolyglutamate synthetase</fullName>
    </alternativeName>
    <alternativeName>
        <fullName evidence="17">Tetrahydrofolylpolyglutamate synthase</fullName>
    </alternativeName>
</protein>
<dbReference type="InterPro" id="IPR036615">
    <property type="entry name" value="Mur_ligase_C_dom_sf"/>
</dbReference>
<evidence type="ECO:0000256" key="18">
    <source>
        <dbReference type="ARBA" id="ARBA00032510"/>
    </source>
</evidence>
<dbReference type="InterPro" id="IPR013221">
    <property type="entry name" value="Mur_ligase_cen"/>
</dbReference>
<evidence type="ECO:0000256" key="8">
    <source>
        <dbReference type="ARBA" id="ARBA00013025"/>
    </source>
</evidence>
<dbReference type="KEGG" id="uru:DSM104443_01585"/>
<sequence>MSRSLEGWLEYISAQHPAGIALGLERVGDVLQRMALPTPRVTITVGGTNGKGSTCAMLERILLESGYRTGLYTSPHIETYNERVRVQGQSITDEALVRSFEKVEAARGSTPLTYFEYGTLSAFAIFAESNLDAVILEVGLGGRLDAVNLIDADVAIVVSVDLDHQSYLGDTREKIGFEKAGIFRAGRPAIFGDRNPPESLVDHAKAIGADLQVLGKEYGFEQRERQWDFIGKRGAKRALPVPALRGHWQLKNASAALAALDEVADKLPISLGEVKMGLTLVNLPGRLQVMPGRPTIVLDVAHNPHAARSLADGLLDMGFTRKTTAVFAMLGDKDIGGVIDALKGRIDQWFVTTVANDRAAPAERLAEELAARGLGNVTRSFATVAAALAEARRESGPDDRILVFGTFNAVADALRTLR</sequence>
<evidence type="ECO:0000256" key="3">
    <source>
        <dbReference type="ARBA" id="ARBA00004799"/>
    </source>
</evidence>
<reference evidence="26 27" key="1">
    <citation type="submission" date="2020-04" db="EMBL/GenBank/DDBJ databases">
        <title>Usitatibacter rugosus gen. nov., sp. nov. and Usitatibacter palustris sp. nov., novel members of Usitatibacteraceae fam. nov. within the order Nitrosomonadales isolated from soil.</title>
        <authorList>
            <person name="Huber K.J."/>
            <person name="Neumann-Schaal M."/>
            <person name="Geppert A."/>
            <person name="Luckner M."/>
            <person name="Wanner G."/>
            <person name="Overmann J."/>
        </authorList>
    </citation>
    <scope>NUCLEOTIDE SEQUENCE [LARGE SCALE GENOMIC DNA]</scope>
    <source>
        <strain evidence="26 27">0125_3</strain>
    </source>
</reference>
<comment type="catalytic activity">
    <reaction evidence="20">
        <text>10-formyltetrahydrofolyl-(gamma-L-Glu)(n) + L-glutamate + ATP = 10-formyltetrahydrofolyl-(gamma-L-Glu)(n+1) + ADP + phosphate + H(+)</text>
        <dbReference type="Rhea" id="RHEA:51904"/>
        <dbReference type="Rhea" id="RHEA-COMP:13088"/>
        <dbReference type="Rhea" id="RHEA-COMP:14300"/>
        <dbReference type="ChEBI" id="CHEBI:15378"/>
        <dbReference type="ChEBI" id="CHEBI:29985"/>
        <dbReference type="ChEBI" id="CHEBI:30616"/>
        <dbReference type="ChEBI" id="CHEBI:43474"/>
        <dbReference type="ChEBI" id="CHEBI:134413"/>
        <dbReference type="ChEBI" id="CHEBI:456216"/>
        <dbReference type="EC" id="6.3.2.17"/>
    </reaction>
</comment>
<dbReference type="Gene3D" id="3.90.190.20">
    <property type="entry name" value="Mur ligase, C-terminal domain"/>
    <property type="match status" value="1"/>
</dbReference>
<dbReference type="InterPro" id="IPR036565">
    <property type="entry name" value="Mur-like_cat_sf"/>
</dbReference>
<dbReference type="GO" id="GO:0046654">
    <property type="term" value="P:tetrahydrofolate biosynthetic process"/>
    <property type="evidence" value="ECO:0007669"/>
    <property type="project" value="UniProtKB-UniPathway"/>
</dbReference>
<dbReference type="NCBIfam" id="NF008101">
    <property type="entry name" value="PRK10846.1"/>
    <property type="match status" value="1"/>
</dbReference>
<evidence type="ECO:0000256" key="12">
    <source>
        <dbReference type="ARBA" id="ARBA00022741"/>
    </source>
</evidence>
<dbReference type="Pfam" id="PF08245">
    <property type="entry name" value="Mur_ligase_M"/>
    <property type="match status" value="1"/>
</dbReference>
<dbReference type="Gene3D" id="3.40.1190.10">
    <property type="entry name" value="Mur-like, catalytic domain"/>
    <property type="match status" value="1"/>
</dbReference>
<keyword evidence="15" id="KW-0289">Folate biosynthesis</keyword>
<accession>A0A6M4GTC2</accession>
<evidence type="ECO:0000256" key="14">
    <source>
        <dbReference type="ARBA" id="ARBA00022842"/>
    </source>
</evidence>
<dbReference type="GO" id="GO:0005737">
    <property type="term" value="C:cytoplasm"/>
    <property type="evidence" value="ECO:0007669"/>
    <property type="project" value="TreeGrafter"/>
</dbReference>
<comment type="subunit">
    <text evidence="6">Monomer.</text>
</comment>
<evidence type="ECO:0000256" key="1">
    <source>
        <dbReference type="ARBA" id="ARBA00001946"/>
    </source>
</evidence>
<comment type="cofactor">
    <cofactor evidence="1">
        <name>Mg(2+)</name>
        <dbReference type="ChEBI" id="CHEBI:18420"/>
    </cofactor>
</comment>
<evidence type="ECO:0000256" key="16">
    <source>
        <dbReference type="ARBA" id="ARBA00030048"/>
    </source>
</evidence>
<evidence type="ECO:0000256" key="6">
    <source>
        <dbReference type="ARBA" id="ARBA00011245"/>
    </source>
</evidence>
<evidence type="ECO:0000259" key="25">
    <source>
        <dbReference type="Pfam" id="PF08245"/>
    </source>
</evidence>
<evidence type="ECO:0000259" key="24">
    <source>
        <dbReference type="Pfam" id="PF02875"/>
    </source>
</evidence>
<comment type="catalytic activity">
    <reaction evidence="22">
        <text>7,8-dihydropteroate + L-glutamate + ATP = 7,8-dihydrofolate + ADP + phosphate + H(+)</text>
        <dbReference type="Rhea" id="RHEA:23584"/>
        <dbReference type="ChEBI" id="CHEBI:15378"/>
        <dbReference type="ChEBI" id="CHEBI:17839"/>
        <dbReference type="ChEBI" id="CHEBI:29985"/>
        <dbReference type="ChEBI" id="CHEBI:30616"/>
        <dbReference type="ChEBI" id="CHEBI:43474"/>
        <dbReference type="ChEBI" id="CHEBI:57451"/>
        <dbReference type="ChEBI" id="CHEBI:456216"/>
        <dbReference type="EC" id="6.3.2.12"/>
    </reaction>
</comment>
<evidence type="ECO:0000256" key="4">
    <source>
        <dbReference type="ARBA" id="ARBA00005150"/>
    </source>
</evidence>
<evidence type="ECO:0000256" key="19">
    <source>
        <dbReference type="ARBA" id="ARBA00047493"/>
    </source>
</evidence>
<comment type="catalytic activity">
    <reaction evidence="19">
        <text>(6S)-5,6,7,8-tetrahydrofolyl-(gamma-L-Glu)(n) + L-glutamate + ATP = (6S)-5,6,7,8-tetrahydrofolyl-(gamma-L-Glu)(n+1) + ADP + phosphate + H(+)</text>
        <dbReference type="Rhea" id="RHEA:10580"/>
        <dbReference type="Rhea" id="RHEA-COMP:14738"/>
        <dbReference type="Rhea" id="RHEA-COMP:14740"/>
        <dbReference type="ChEBI" id="CHEBI:15378"/>
        <dbReference type="ChEBI" id="CHEBI:29985"/>
        <dbReference type="ChEBI" id="CHEBI:30616"/>
        <dbReference type="ChEBI" id="CHEBI:43474"/>
        <dbReference type="ChEBI" id="CHEBI:141005"/>
        <dbReference type="ChEBI" id="CHEBI:456216"/>
        <dbReference type="EC" id="6.3.2.17"/>
    </reaction>
</comment>
<feature type="domain" description="Mur ligase central" evidence="25">
    <location>
        <begin position="45"/>
        <end position="217"/>
    </location>
</feature>
<comment type="similarity">
    <text evidence="5 23">Belongs to the folylpolyglutamate synthase family.</text>
</comment>
<gene>
    <name evidence="26" type="primary">folC</name>
    <name evidence="26" type="ORF">DSM104443_01585</name>
</gene>
<dbReference type="Proteomes" id="UP000501534">
    <property type="component" value="Chromosome"/>
</dbReference>
<evidence type="ECO:0000256" key="5">
    <source>
        <dbReference type="ARBA" id="ARBA00008276"/>
    </source>
</evidence>
<dbReference type="AlphaFoldDB" id="A0A6M4GTC2"/>
<dbReference type="EC" id="6.3.2.17" evidence="8"/>
<dbReference type="EMBL" id="CP053069">
    <property type="protein sequence ID" value="QJR10521.1"/>
    <property type="molecule type" value="Genomic_DNA"/>
</dbReference>
<evidence type="ECO:0000256" key="20">
    <source>
        <dbReference type="ARBA" id="ARBA00047808"/>
    </source>
</evidence>
<dbReference type="GO" id="GO:0004326">
    <property type="term" value="F:tetrahydrofolylpolyglutamate synthase activity"/>
    <property type="evidence" value="ECO:0007669"/>
    <property type="project" value="UniProtKB-EC"/>
</dbReference>
<dbReference type="PIRSF" id="PIRSF001563">
    <property type="entry name" value="Folylpolyglu_synth"/>
    <property type="match status" value="1"/>
</dbReference>
<evidence type="ECO:0000256" key="22">
    <source>
        <dbReference type="ARBA" id="ARBA00049161"/>
    </source>
</evidence>
<dbReference type="SUPFAM" id="SSF53244">
    <property type="entry name" value="MurD-like peptide ligases, peptide-binding domain"/>
    <property type="match status" value="1"/>
</dbReference>
<comment type="pathway">
    <text evidence="4">Cofactor biosynthesis; tetrahydrofolylpolyglutamate biosynthesis.</text>
</comment>
<keyword evidence="10 23" id="KW-0436">Ligase</keyword>
<evidence type="ECO:0000256" key="2">
    <source>
        <dbReference type="ARBA" id="ARBA00002714"/>
    </source>
</evidence>
<evidence type="ECO:0000256" key="10">
    <source>
        <dbReference type="ARBA" id="ARBA00022598"/>
    </source>
</evidence>
<dbReference type="FunFam" id="3.40.1190.10:FF:000004">
    <property type="entry name" value="Dihydrofolate synthase/folylpolyglutamate synthase"/>
    <property type="match status" value="1"/>
</dbReference>
<dbReference type="GO" id="GO:0005524">
    <property type="term" value="F:ATP binding"/>
    <property type="evidence" value="ECO:0007669"/>
    <property type="project" value="UniProtKB-KW"/>
</dbReference>
<dbReference type="GO" id="GO:0008841">
    <property type="term" value="F:dihydrofolate synthase activity"/>
    <property type="evidence" value="ECO:0007669"/>
    <property type="project" value="UniProtKB-EC"/>
</dbReference>
<comment type="catalytic activity">
    <reaction evidence="21">
        <text>(6R)-5,10-methylenetetrahydrofolyl-(gamma-L-Glu)(n) + L-glutamate + ATP = (6R)-5,10-methylenetetrahydrofolyl-(gamma-L-Glu)(n+1) + ADP + phosphate + H(+)</text>
        <dbReference type="Rhea" id="RHEA:51912"/>
        <dbReference type="Rhea" id="RHEA-COMP:13257"/>
        <dbReference type="Rhea" id="RHEA-COMP:13258"/>
        <dbReference type="ChEBI" id="CHEBI:15378"/>
        <dbReference type="ChEBI" id="CHEBI:29985"/>
        <dbReference type="ChEBI" id="CHEBI:30616"/>
        <dbReference type="ChEBI" id="CHEBI:43474"/>
        <dbReference type="ChEBI" id="CHEBI:136572"/>
        <dbReference type="ChEBI" id="CHEBI:456216"/>
        <dbReference type="EC" id="6.3.2.17"/>
    </reaction>
</comment>
<dbReference type="InterPro" id="IPR018109">
    <property type="entry name" value="Folylpolyglutamate_synth_CS"/>
</dbReference>
<dbReference type="UniPathway" id="UPA00077">
    <property type="reaction ID" value="UER00157"/>
</dbReference>
<dbReference type="EC" id="6.3.2.12" evidence="7"/>
<evidence type="ECO:0000256" key="23">
    <source>
        <dbReference type="PIRNR" id="PIRNR001563"/>
    </source>
</evidence>
<comment type="function">
    <text evidence="2">Functions in two distinct reactions of the de novo folate biosynthetic pathway. Catalyzes the addition of a glutamate residue to dihydropteroate (7,8-dihydropteroate or H2Pte) to form dihydrofolate (7,8-dihydrofolate monoglutamate or H2Pte-Glu). Also catalyzes successive additions of L-glutamate to tetrahydrofolate or 10-formyltetrahydrofolate or 5,10-methylenetetrahydrofolate, leading to folylpolyglutamate derivatives.</text>
</comment>
<evidence type="ECO:0000256" key="9">
    <source>
        <dbReference type="ARBA" id="ARBA00019357"/>
    </source>
</evidence>
<dbReference type="Pfam" id="PF02875">
    <property type="entry name" value="Mur_ligase_C"/>
    <property type="match status" value="1"/>
</dbReference>
<dbReference type="RefSeq" id="WP_171091097.1">
    <property type="nucleotide sequence ID" value="NZ_CP053069.1"/>
</dbReference>
<dbReference type="PANTHER" id="PTHR11136">
    <property type="entry name" value="FOLYLPOLYGLUTAMATE SYNTHASE-RELATED"/>
    <property type="match status" value="1"/>
</dbReference>
<evidence type="ECO:0000313" key="27">
    <source>
        <dbReference type="Proteomes" id="UP000501534"/>
    </source>
</evidence>
<dbReference type="SUPFAM" id="SSF53623">
    <property type="entry name" value="MurD-like peptide ligases, catalytic domain"/>
    <property type="match status" value="1"/>
</dbReference>
<dbReference type="NCBIfam" id="TIGR01499">
    <property type="entry name" value="folC"/>
    <property type="match status" value="1"/>
</dbReference>
<dbReference type="PANTHER" id="PTHR11136:SF0">
    <property type="entry name" value="DIHYDROFOLATE SYNTHETASE-RELATED"/>
    <property type="match status" value="1"/>
</dbReference>
<evidence type="ECO:0000256" key="17">
    <source>
        <dbReference type="ARBA" id="ARBA00030592"/>
    </source>
</evidence>
<dbReference type="InterPro" id="IPR004101">
    <property type="entry name" value="Mur_ligase_C"/>
</dbReference>
<organism evidence="26 27">
    <name type="scientific">Usitatibacter rugosus</name>
    <dbReference type="NCBI Taxonomy" id="2732067"/>
    <lineage>
        <taxon>Bacteria</taxon>
        <taxon>Pseudomonadati</taxon>
        <taxon>Pseudomonadota</taxon>
        <taxon>Betaproteobacteria</taxon>
        <taxon>Nitrosomonadales</taxon>
        <taxon>Usitatibacteraceae</taxon>
        <taxon>Usitatibacter</taxon>
    </lineage>
</organism>
<comment type="pathway">
    <text evidence="3">Cofactor biosynthesis; tetrahydrofolate biosynthesis; 7,8-dihydrofolate from 2-amino-4-hydroxy-6-hydroxymethyl-7,8-dihydropteridine diphosphate and 4-aminobenzoate: step 2/2.</text>
</comment>
<keyword evidence="14" id="KW-0460">Magnesium</keyword>
<proteinExistence type="inferred from homology"/>
<evidence type="ECO:0000256" key="21">
    <source>
        <dbReference type="ARBA" id="ARBA00049035"/>
    </source>
</evidence>
<evidence type="ECO:0000256" key="13">
    <source>
        <dbReference type="ARBA" id="ARBA00022840"/>
    </source>
</evidence>
<dbReference type="GO" id="GO:0046872">
    <property type="term" value="F:metal ion binding"/>
    <property type="evidence" value="ECO:0007669"/>
    <property type="project" value="UniProtKB-KW"/>
</dbReference>
<keyword evidence="27" id="KW-1185">Reference proteome</keyword>
<dbReference type="GO" id="GO:0046656">
    <property type="term" value="P:folic acid biosynthetic process"/>
    <property type="evidence" value="ECO:0007669"/>
    <property type="project" value="UniProtKB-KW"/>
</dbReference>